<reference evidence="1" key="2">
    <citation type="submission" date="2018-08" db="UniProtKB">
        <authorList>
            <consortium name="EnsemblPlants"/>
        </authorList>
    </citation>
    <scope>IDENTIFICATION</scope>
    <source>
        <strain evidence="1">Yugu1</strain>
    </source>
</reference>
<dbReference type="EnsemblPlants" id="KQK98355">
    <property type="protein sequence ID" value="KQK98355"/>
    <property type="gene ID" value="SETIT_013039mg"/>
</dbReference>
<evidence type="ECO:0000313" key="1">
    <source>
        <dbReference type="EnsemblPlants" id="KQK98355"/>
    </source>
</evidence>
<sequence>MFCIFCQYHLSYYRNQARIIGRGSVQRLHKTTNIVYVSV</sequence>
<protein>
    <submittedName>
        <fullName evidence="1">Uncharacterized protein</fullName>
    </submittedName>
</protein>
<dbReference type="Proteomes" id="UP000004995">
    <property type="component" value="Unassembled WGS sequence"/>
</dbReference>
<keyword evidence="2" id="KW-1185">Reference proteome</keyword>
<dbReference type="Gramene" id="KQK98355">
    <property type="protein sequence ID" value="KQK98355"/>
    <property type="gene ID" value="SETIT_013039mg"/>
</dbReference>
<dbReference type="HOGENOM" id="CLU_3320967_0_0_1"/>
<dbReference type="InParanoid" id="K3YFM1"/>
<accession>K3YFM1</accession>
<name>K3YFM1_SETIT</name>
<dbReference type="AlphaFoldDB" id="K3YFM1"/>
<organism evidence="1 2">
    <name type="scientific">Setaria italica</name>
    <name type="common">Foxtail millet</name>
    <name type="synonym">Panicum italicum</name>
    <dbReference type="NCBI Taxonomy" id="4555"/>
    <lineage>
        <taxon>Eukaryota</taxon>
        <taxon>Viridiplantae</taxon>
        <taxon>Streptophyta</taxon>
        <taxon>Embryophyta</taxon>
        <taxon>Tracheophyta</taxon>
        <taxon>Spermatophyta</taxon>
        <taxon>Magnoliopsida</taxon>
        <taxon>Liliopsida</taxon>
        <taxon>Poales</taxon>
        <taxon>Poaceae</taxon>
        <taxon>PACMAD clade</taxon>
        <taxon>Panicoideae</taxon>
        <taxon>Panicodae</taxon>
        <taxon>Paniceae</taxon>
        <taxon>Cenchrinae</taxon>
        <taxon>Setaria</taxon>
    </lineage>
</organism>
<proteinExistence type="predicted"/>
<dbReference type="EMBL" id="AGNK02004462">
    <property type="status" value="NOT_ANNOTATED_CDS"/>
    <property type="molecule type" value="Genomic_DNA"/>
</dbReference>
<evidence type="ECO:0000313" key="2">
    <source>
        <dbReference type="Proteomes" id="UP000004995"/>
    </source>
</evidence>
<reference evidence="2" key="1">
    <citation type="journal article" date="2012" name="Nat. Biotechnol.">
        <title>Reference genome sequence of the model plant Setaria.</title>
        <authorList>
            <person name="Bennetzen J.L."/>
            <person name="Schmutz J."/>
            <person name="Wang H."/>
            <person name="Percifield R."/>
            <person name="Hawkins J."/>
            <person name="Pontaroli A.C."/>
            <person name="Estep M."/>
            <person name="Feng L."/>
            <person name="Vaughn J.N."/>
            <person name="Grimwood J."/>
            <person name="Jenkins J."/>
            <person name="Barry K."/>
            <person name="Lindquist E."/>
            <person name="Hellsten U."/>
            <person name="Deshpande S."/>
            <person name="Wang X."/>
            <person name="Wu X."/>
            <person name="Mitros T."/>
            <person name="Triplett J."/>
            <person name="Yang X."/>
            <person name="Ye C.Y."/>
            <person name="Mauro-Herrera M."/>
            <person name="Wang L."/>
            <person name="Li P."/>
            <person name="Sharma M."/>
            <person name="Sharma R."/>
            <person name="Ronald P.C."/>
            <person name="Panaud O."/>
            <person name="Kellogg E.A."/>
            <person name="Brutnell T.P."/>
            <person name="Doust A.N."/>
            <person name="Tuskan G.A."/>
            <person name="Rokhsar D."/>
            <person name="Devos K.M."/>
        </authorList>
    </citation>
    <scope>NUCLEOTIDE SEQUENCE [LARGE SCALE GENOMIC DNA]</scope>
    <source>
        <strain evidence="2">cv. Yugu1</strain>
    </source>
</reference>